<proteinExistence type="predicted"/>
<protein>
    <recommendedName>
        <fullName evidence="4">HNH nuclease domain-containing protein</fullName>
    </recommendedName>
</protein>
<feature type="region of interest" description="Disordered" evidence="1">
    <location>
        <begin position="304"/>
        <end position="335"/>
    </location>
</feature>
<evidence type="ECO:0000313" key="3">
    <source>
        <dbReference type="Proteomes" id="UP000284842"/>
    </source>
</evidence>
<dbReference type="InParanoid" id="A0A409WEQ2"/>
<evidence type="ECO:0000313" key="2">
    <source>
        <dbReference type="EMBL" id="PPQ76977.1"/>
    </source>
</evidence>
<dbReference type="Proteomes" id="UP000284842">
    <property type="component" value="Unassembled WGS sequence"/>
</dbReference>
<keyword evidence="3" id="KW-1185">Reference proteome</keyword>
<evidence type="ECO:0008006" key="4">
    <source>
        <dbReference type="Google" id="ProtNLM"/>
    </source>
</evidence>
<feature type="region of interest" description="Disordered" evidence="1">
    <location>
        <begin position="234"/>
        <end position="274"/>
    </location>
</feature>
<dbReference type="AlphaFoldDB" id="A0A409WEQ2"/>
<organism evidence="2 3">
    <name type="scientific">Panaeolus cyanescens</name>
    <dbReference type="NCBI Taxonomy" id="181874"/>
    <lineage>
        <taxon>Eukaryota</taxon>
        <taxon>Fungi</taxon>
        <taxon>Dikarya</taxon>
        <taxon>Basidiomycota</taxon>
        <taxon>Agaricomycotina</taxon>
        <taxon>Agaricomycetes</taxon>
        <taxon>Agaricomycetidae</taxon>
        <taxon>Agaricales</taxon>
        <taxon>Agaricineae</taxon>
        <taxon>Galeropsidaceae</taxon>
        <taxon>Panaeolus</taxon>
    </lineage>
</organism>
<reference evidence="2 3" key="1">
    <citation type="journal article" date="2018" name="Evol. Lett.">
        <title>Horizontal gene cluster transfer increased hallucinogenic mushroom diversity.</title>
        <authorList>
            <person name="Reynolds H.T."/>
            <person name="Vijayakumar V."/>
            <person name="Gluck-Thaler E."/>
            <person name="Korotkin H.B."/>
            <person name="Matheny P.B."/>
            <person name="Slot J.C."/>
        </authorList>
    </citation>
    <scope>NUCLEOTIDE SEQUENCE [LARGE SCALE GENOMIC DNA]</scope>
    <source>
        <strain evidence="2 3">2629</strain>
    </source>
</reference>
<accession>A0A409WEQ2</accession>
<sequence length="335" mass="39062">MAVQLAHVYDREEGASNYAMQSLEWCWGLIKGSLNLDTRRNVFFVGASFYELFKRHRWSLVPEEKVVSQFFYEGRSRHRERSDFPNLQSETFKYKFIALDDMEDVCINRQSEDNTVTVHEYPFEDFPIITSHIHPAFVMLHLSNALMSILPDKSNAILKQYPWLEKVKTLRTAWLCNLPGNADRNPTFIPPHQGQTSSTPSHNEDTLHTPPRRIQVLIPRPSAAESLRKLDAEYHNFPPSSTRPAPRVPQMYRTSGQKREPSEPTQDARPSKRRRLLTSMAIKRHDEHHEPEFLEWRQGHVSSWVNNDSPAASSTKTELYLRRSTRVKKKPKRLC</sequence>
<dbReference type="OrthoDB" id="2632038at2759"/>
<dbReference type="EMBL" id="NHTK01005509">
    <property type="protein sequence ID" value="PPQ76977.1"/>
    <property type="molecule type" value="Genomic_DNA"/>
</dbReference>
<evidence type="ECO:0000256" key="1">
    <source>
        <dbReference type="SAM" id="MobiDB-lite"/>
    </source>
</evidence>
<comment type="caution">
    <text evidence="2">The sequence shown here is derived from an EMBL/GenBank/DDBJ whole genome shotgun (WGS) entry which is preliminary data.</text>
</comment>
<feature type="compositionally biased region" description="Basic residues" evidence="1">
    <location>
        <begin position="323"/>
        <end position="335"/>
    </location>
</feature>
<feature type="region of interest" description="Disordered" evidence="1">
    <location>
        <begin position="185"/>
        <end position="218"/>
    </location>
</feature>
<gene>
    <name evidence="2" type="ORF">CVT24_009483</name>
</gene>
<feature type="compositionally biased region" description="Polar residues" evidence="1">
    <location>
        <begin position="304"/>
        <end position="317"/>
    </location>
</feature>
<name>A0A409WEQ2_9AGAR</name>